<evidence type="ECO:0000256" key="4">
    <source>
        <dbReference type="SAM" id="Phobius"/>
    </source>
</evidence>
<dbReference type="InterPro" id="IPR055414">
    <property type="entry name" value="LRR_R13L4/SHOC2-like"/>
</dbReference>
<evidence type="ECO:0000256" key="1">
    <source>
        <dbReference type="ARBA" id="ARBA00022614"/>
    </source>
</evidence>
<evidence type="ECO:0000313" key="8">
    <source>
        <dbReference type="Proteomes" id="UP001307889"/>
    </source>
</evidence>
<name>A0ABN7AJI9_9HEMI</name>
<dbReference type="EMBL" id="AP028910">
    <property type="protein sequence ID" value="BES90517.1"/>
    <property type="molecule type" value="Genomic_DNA"/>
</dbReference>
<organism evidence="7 8">
    <name type="scientific">Nesidiocoris tenuis</name>
    <dbReference type="NCBI Taxonomy" id="355587"/>
    <lineage>
        <taxon>Eukaryota</taxon>
        <taxon>Metazoa</taxon>
        <taxon>Ecdysozoa</taxon>
        <taxon>Arthropoda</taxon>
        <taxon>Hexapoda</taxon>
        <taxon>Insecta</taxon>
        <taxon>Pterygota</taxon>
        <taxon>Neoptera</taxon>
        <taxon>Paraneoptera</taxon>
        <taxon>Hemiptera</taxon>
        <taxon>Heteroptera</taxon>
        <taxon>Panheteroptera</taxon>
        <taxon>Cimicomorpha</taxon>
        <taxon>Miridae</taxon>
        <taxon>Dicyphina</taxon>
        <taxon>Nesidiocoris</taxon>
    </lineage>
</organism>
<dbReference type="InterPro" id="IPR050541">
    <property type="entry name" value="LRR_TM_domain-containing"/>
</dbReference>
<dbReference type="SUPFAM" id="SSF52058">
    <property type="entry name" value="L domain-like"/>
    <property type="match status" value="1"/>
</dbReference>
<evidence type="ECO:0000313" key="7">
    <source>
        <dbReference type="EMBL" id="BES90517.1"/>
    </source>
</evidence>
<keyword evidence="8" id="KW-1185">Reference proteome</keyword>
<keyword evidence="2 5" id="KW-0732">Signal</keyword>
<evidence type="ECO:0000256" key="2">
    <source>
        <dbReference type="ARBA" id="ARBA00022729"/>
    </source>
</evidence>
<keyword evidence="1" id="KW-0433">Leucine-rich repeat</keyword>
<feature type="chain" id="PRO_5046254912" evidence="5">
    <location>
        <begin position="20"/>
        <end position="473"/>
    </location>
</feature>
<evidence type="ECO:0000259" key="6">
    <source>
        <dbReference type="SMART" id="SM00082"/>
    </source>
</evidence>
<sequence length="473" mass="53164">MHPMIPLLGLALVVVPCLSVSNSSDSLWCQLCSCTNNGSVVDCRQAGLGSLPLPDWSNPTNFTIVIFDNNTISHVSAFPERRLNASVISFRNNAITSIENAAFKYVGGLKEIDLSYNHLSSDKFTGDIFKGSYVGGMYQPLADMEILRLSGNGLHTLDPNLFEHLPYLRVLTLDSNPFGVIDHGTLIALANIPKLEYLDLTNTKLREIPQYMLHTSMNLLVLNISYNNLEDIPSEIGYAHKLQHLVLDGNPIEEIHKSPLVPTLRRLDLSSMPKLARIFSRSLGNFTQLRELVMVNNTNLYKIDKDALVYVESAEPEIKVWPQIKKLNISDNRLAWLDPSFIGDWGKLDEVGIGRNPWVCDCENNWFLSELMPRIAQLHPEEASRLVCHDPVEMRGRSILELSQNHADMRCLDYYGNQPENDGTVILFTCIATLVVVLIIAGTLAYLRRETWNFAGGRCSYRRAGSLEAIYHH</sequence>
<dbReference type="PANTHER" id="PTHR24369">
    <property type="entry name" value="ANTIGEN BSP, PUTATIVE-RELATED"/>
    <property type="match status" value="1"/>
</dbReference>
<gene>
    <name evidence="7" type="ORF">NTJ_03325</name>
</gene>
<dbReference type="Gene3D" id="3.80.10.10">
    <property type="entry name" value="Ribonuclease Inhibitor"/>
    <property type="match status" value="2"/>
</dbReference>
<keyword evidence="4" id="KW-0472">Membrane</keyword>
<dbReference type="InterPro" id="IPR000483">
    <property type="entry name" value="Cys-rich_flank_reg_C"/>
</dbReference>
<dbReference type="Proteomes" id="UP001307889">
    <property type="component" value="Chromosome 2"/>
</dbReference>
<dbReference type="PROSITE" id="PS51450">
    <property type="entry name" value="LRR"/>
    <property type="match status" value="1"/>
</dbReference>
<dbReference type="InterPro" id="IPR032675">
    <property type="entry name" value="LRR_dom_sf"/>
</dbReference>
<dbReference type="InterPro" id="IPR001611">
    <property type="entry name" value="Leu-rich_rpt"/>
</dbReference>
<feature type="domain" description="LRRCT" evidence="6">
    <location>
        <begin position="356"/>
        <end position="412"/>
    </location>
</feature>
<dbReference type="SMART" id="SM00369">
    <property type="entry name" value="LRR_TYP"/>
    <property type="match status" value="5"/>
</dbReference>
<dbReference type="PANTHER" id="PTHR24369:SF210">
    <property type="entry name" value="CHAOPTIN-RELATED"/>
    <property type="match status" value="1"/>
</dbReference>
<evidence type="ECO:0000256" key="3">
    <source>
        <dbReference type="ARBA" id="ARBA00022737"/>
    </source>
</evidence>
<feature type="transmembrane region" description="Helical" evidence="4">
    <location>
        <begin position="425"/>
        <end position="447"/>
    </location>
</feature>
<keyword evidence="3" id="KW-0677">Repeat</keyword>
<dbReference type="Pfam" id="PF23598">
    <property type="entry name" value="LRR_14"/>
    <property type="match status" value="1"/>
</dbReference>
<dbReference type="InterPro" id="IPR003591">
    <property type="entry name" value="Leu-rich_rpt_typical-subtyp"/>
</dbReference>
<feature type="signal peptide" evidence="5">
    <location>
        <begin position="1"/>
        <end position="19"/>
    </location>
</feature>
<evidence type="ECO:0000256" key="5">
    <source>
        <dbReference type="SAM" id="SignalP"/>
    </source>
</evidence>
<accession>A0ABN7AJI9</accession>
<keyword evidence="4" id="KW-1133">Transmembrane helix</keyword>
<proteinExistence type="predicted"/>
<reference evidence="7 8" key="1">
    <citation type="submission" date="2023-09" db="EMBL/GenBank/DDBJ databases">
        <title>Nesidiocoris tenuis whole genome shotgun sequence.</title>
        <authorList>
            <person name="Shibata T."/>
            <person name="Shimoda M."/>
            <person name="Kobayashi T."/>
            <person name="Uehara T."/>
        </authorList>
    </citation>
    <scope>NUCLEOTIDE SEQUENCE [LARGE SCALE GENOMIC DNA]</scope>
    <source>
        <strain evidence="7 8">Japan</strain>
    </source>
</reference>
<keyword evidence="4 7" id="KW-0812">Transmembrane</keyword>
<dbReference type="SMART" id="SM00082">
    <property type="entry name" value="LRRCT"/>
    <property type="match status" value="1"/>
</dbReference>
<protein>
    <submittedName>
        <fullName evidence="7">Leucine-rich transmembrane protein</fullName>
    </submittedName>
</protein>